<keyword evidence="2" id="KW-1185">Reference proteome</keyword>
<name>A0A0X3TVR3_9RHOB</name>
<proteinExistence type="predicted"/>
<dbReference type="RefSeq" id="WP_068334214.1">
    <property type="nucleotide sequence ID" value="NZ_LQBP01000003.1"/>
</dbReference>
<keyword evidence="1" id="KW-0560">Oxidoreductase</keyword>
<sequence>MIQVATLSLFRFDGFARRFSAFAMMGLARWPLSRLCGLEFWKLCGSGTGEGFTPRPNTAVWAILCVWADEQSARNTLQTARPFSWYRANASEHWTVYLRPTSSRGAWSGRNPFHVEDPDPTGPLTAALTRATLKPRILLRFWRRVPDISQMIGVNSDVLMKVGLGEVPFFHQITFSIWPDTGSMAAFARNPGPHSEAVKAVREGNWFREELYARFDVINETGHWEGKHPVVLKEGQDNR</sequence>
<dbReference type="GO" id="GO:0004497">
    <property type="term" value="F:monooxygenase activity"/>
    <property type="evidence" value="ECO:0007669"/>
    <property type="project" value="UniProtKB-KW"/>
</dbReference>
<protein>
    <submittedName>
        <fullName evidence="1">Spheroidene monooxygenase</fullName>
    </submittedName>
</protein>
<organism evidence="1 2">
    <name type="scientific">Ruegeria profundi</name>
    <dbReference type="NCBI Taxonomy" id="1685378"/>
    <lineage>
        <taxon>Bacteria</taxon>
        <taxon>Pseudomonadati</taxon>
        <taxon>Pseudomonadota</taxon>
        <taxon>Alphaproteobacteria</taxon>
        <taxon>Rhodobacterales</taxon>
        <taxon>Roseobacteraceae</taxon>
        <taxon>Ruegeria</taxon>
    </lineage>
</organism>
<dbReference type="InterPro" id="IPR049574">
    <property type="entry name" value="CrtA-like"/>
</dbReference>
<dbReference type="NCBIfam" id="NF045923">
    <property type="entry name" value="SpheroidMoxCrtARhod"/>
    <property type="match status" value="1"/>
</dbReference>
<dbReference type="OrthoDB" id="1122317at2"/>
<dbReference type="STRING" id="1685378.AVO44_06310"/>
<evidence type="ECO:0000313" key="2">
    <source>
        <dbReference type="Proteomes" id="UP000053690"/>
    </source>
</evidence>
<keyword evidence="1" id="KW-0503">Monooxygenase</keyword>
<reference evidence="2" key="1">
    <citation type="submission" date="2015-12" db="EMBL/GenBank/DDBJ databases">
        <authorList>
            <person name="Zhang G."/>
            <person name="Stingl U."/>
        </authorList>
    </citation>
    <scope>NUCLEOTIDE SEQUENCE [LARGE SCALE GENOMIC DNA]</scope>
    <source>
        <strain evidence="2">ZGT108</strain>
    </source>
</reference>
<dbReference type="CDD" id="cd21650">
    <property type="entry name" value="CrtA-like"/>
    <property type="match status" value="1"/>
</dbReference>
<dbReference type="EMBL" id="LQBP01000003">
    <property type="protein sequence ID" value="KUJ79787.1"/>
    <property type="molecule type" value="Genomic_DNA"/>
</dbReference>
<accession>A0A0X3TVR3</accession>
<evidence type="ECO:0000313" key="1">
    <source>
        <dbReference type="EMBL" id="KUJ79787.1"/>
    </source>
</evidence>
<dbReference type="AlphaFoldDB" id="A0A0X3TVR3"/>
<comment type="caution">
    <text evidence="1">The sequence shown here is derived from an EMBL/GenBank/DDBJ whole genome shotgun (WGS) entry which is preliminary data.</text>
</comment>
<gene>
    <name evidence="1" type="ORF">AVO44_06310</name>
</gene>
<dbReference type="Proteomes" id="UP000053690">
    <property type="component" value="Unassembled WGS sequence"/>
</dbReference>